<dbReference type="AlphaFoldDB" id="A8BPW1"/>
<dbReference type="InterPro" id="IPR023214">
    <property type="entry name" value="HAD_sf"/>
</dbReference>
<dbReference type="STRING" id="184922.A8BPW1"/>
<evidence type="ECO:0000313" key="2">
    <source>
        <dbReference type="Proteomes" id="UP000001548"/>
    </source>
</evidence>
<gene>
    <name evidence="1" type="ORF">GL50803_0012220</name>
</gene>
<dbReference type="PANTHER" id="PTHR18901">
    <property type="entry name" value="2-DEOXYGLUCOSE-6-PHOSPHATE PHOSPHATASE 2"/>
    <property type="match status" value="1"/>
</dbReference>
<proteinExistence type="predicted"/>
<dbReference type="RefSeq" id="XP_001705685.1">
    <property type="nucleotide sequence ID" value="XM_001705633.1"/>
</dbReference>
<dbReference type="Proteomes" id="UP000001548">
    <property type="component" value="Unassembled WGS sequence"/>
</dbReference>
<sequence length="228" mass="25042">MSLGVKDVRDLLDGVRAIIFDLDGTLLDSTGAWDTVNRSTFLTRGMDYPDDFMDKISGKTAIDAATYCVKEYNFNDVTPEELADKWKDIYIELFRTQVSYTPGAIEFARVAKSRGMLLAIGTACPHGAIDAFFSGRPEDRDLFDAIISCDDVSASKPDPAIYLECFKRLSISASEALIFEDSIHGLEAARRSGARAVAMLTGPRPPTDRPDLSIHVASTFTELLSVNQ</sequence>
<dbReference type="InterPro" id="IPR036412">
    <property type="entry name" value="HAD-like_sf"/>
</dbReference>
<dbReference type="PANTHER" id="PTHR18901:SF38">
    <property type="entry name" value="PSEUDOURIDINE-5'-PHOSPHATASE"/>
    <property type="match status" value="1"/>
</dbReference>
<evidence type="ECO:0000313" key="1">
    <source>
        <dbReference type="EMBL" id="KAE8304338.1"/>
    </source>
</evidence>
<comment type="caution">
    <text evidence="1">The sequence shown here is derived from an EMBL/GenBank/DDBJ whole genome shotgun (WGS) entry which is preliminary data.</text>
</comment>
<dbReference type="InterPro" id="IPR041492">
    <property type="entry name" value="HAD_2"/>
</dbReference>
<dbReference type="NCBIfam" id="TIGR01509">
    <property type="entry name" value="HAD-SF-IA-v3"/>
    <property type="match status" value="1"/>
</dbReference>
<keyword evidence="2" id="KW-1185">Reference proteome</keyword>
<dbReference type="Pfam" id="PF13419">
    <property type="entry name" value="HAD_2"/>
    <property type="match status" value="1"/>
</dbReference>
<protein>
    <submittedName>
        <fullName evidence="1">Hydrolase</fullName>
    </submittedName>
</protein>
<dbReference type="GeneID" id="5698570"/>
<dbReference type="Gene3D" id="3.40.50.1000">
    <property type="entry name" value="HAD superfamily/HAD-like"/>
    <property type="match status" value="1"/>
</dbReference>
<accession>A8BPW1</accession>
<reference evidence="1 2" key="1">
    <citation type="journal article" date="2007" name="Science">
        <title>Genomic minimalism in the early diverging intestinal parasite Giardia lamblia.</title>
        <authorList>
            <person name="Morrison H.G."/>
            <person name="McArthur A.G."/>
            <person name="Gillin F.D."/>
            <person name="Aley S.B."/>
            <person name="Adam R.D."/>
            <person name="Olsen G.J."/>
            <person name="Best A.A."/>
            <person name="Cande W.Z."/>
            <person name="Chen F."/>
            <person name="Cipriano M.J."/>
            <person name="Davids B.J."/>
            <person name="Dawson S.C."/>
            <person name="Elmendorf H.G."/>
            <person name="Hehl A.B."/>
            <person name="Holder M.E."/>
            <person name="Huse S.M."/>
            <person name="Kim U.U."/>
            <person name="Lasek-Nesselquist E."/>
            <person name="Manning G."/>
            <person name="Nigam A."/>
            <person name="Nixon J.E."/>
            <person name="Palm D."/>
            <person name="Passamaneck N.E."/>
            <person name="Prabhu A."/>
            <person name="Reich C.I."/>
            <person name="Reiner D.S."/>
            <person name="Samuelson J."/>
            <person name="Svard S.G."/>
            <person name="Sogin M.L."/>
        </authorList>
    </citation>
    <scope>NUCLEOTIDE SEQUENCE [LARGE SCALE GENOMIC DNA]</scope>
    <source>
        <strain evidence="1 2">WB C6</strain>
    </source>
</reference>
<dbReference type="VEuPathDB" id="GiardiaDB:GL50803_12220"/>
<dbReference type="SUPFAM" id="SSF56784">
    <property type="entry name" value="HAD-like"/>
    <property type="match status" value="1"/>
</dbReference>
<dbReference type="FunCoup" id="A8BPW1">
    <property type="interactions" value="5"/>
</dbReference>
<dbReference type="KEGG" id="gla:GL50803_0012220"/>
<dbReference type="PRINTS" id="PR00413">
    <property type="entry name" value="HADHALOGNASE"/>
</dbReference>
<dbReference type="HOGENOM" id="CLU_045011_13_1_1"/>
<dbReference type="SFLD" id="SFLDS00003">
    <property type="entry name" value="Haloacid_Dehalogenase"/>
    <property type="match status" value="1"/>
</dbReference>
<dbReference type="Gene3D" id="1.10.150.240">
    <property type="entry name" value="Putative phosphatase, domain 2"/>
    <property type="match status" value="1"/>
</dbReference>
<dbReference type="EMBL" id="AACB03000002">
    <property type="protein sequence ID" value="KAE8304338.1"/>
    <property type="molecule type" value="Genomic_DNA"/>
</dbReference>
<dbReference type="GO" id="GO:0016791">
    <property type="term" value="F:phosphatase activity"/>
    <property type="evidence" value="ECO:0000318"/>
    <property type="project" value="GO_Central"/>
</dbReference>
<name>A8BPW1_GIAIC</name>
<dbReference type="InterPro" id="IPR023198">
    <property type="entry name" value="PGP-like_dom2"/>
</dbReference>
<organism evidence="1 2">
    <name type="scientific">Giardia intestinalis (strain ATCC 50803 / WB clone C6)</name>
    <name type="common">Giardia lamblia</name>
    <dbReference type="NCBI Taxonomy" id="184922"/>
    <lineage>
        <taxon>Eukaryota</taxon>
        <taxon>Metamonada</taxon>
        <taxon>Diplomonadida</taxon>
        <taxon>Hexamitidae</taxon>
        <taxon>Giardiinae</taxon>
        <taxon>Giardia</taxon>
    </lineage>
</organism>
<dbReference type="OMA" id="MGVWDQV"/>
<keyword evidence="1" id="KW-0378">Hydrolase</keyword>
<dbReference type="CDD" id="cd07505">
    <property type="entry name" value="HAD_BPGM-like"/>
    <property type="match status" value="1"/>
</dbReference>
<dbReference type="InterPro" id="IPR006439">
    <property type="entry name" value="HAD-SF_hydro_IA"/>
</dbReference>
<dbReference type="SFLD" id="SFLDG01129">
    <property type="entry name" value="C1.5:_HAD__Beta-PGM__Phosphata"/>
    <property type="match status" value="1"/>
</dbReference>